<dbReference type="Proteomes" id="UP000567885">
    <property type="component" value="Unassembled WGS sequence"/>
</dbReference>
<gene>
    <name evidence="2" type="ORF">FHETE_2138</name>
</gene>
<dbReference type="EMBL" id="JAAGWQ010000032">
    <property type="protein sequence ID" value="KAF5676642.1"/>
    <property type="molecule type" value="Genomic_DNA"/>
</dbReference>
<feature type="region of interest" description="Disordered" evidence="1">
    <location>
        <begin position="104"/>
        <end position="123"/>
    </location>
</feature>
<protein>
    <recommendedName>
        <fullName evidence="4">F-box domain-containing protein</fullName>
    </recommendedName>
</protein>
<evidence type="ECO:0008006" key="4">
    <source>
        <dbReference type="Google" id="ProtNLM"/>
    </source>
</evidence>
<evidence type="ECO:0000313" key="3">
    <source>
        <dbReference type="Proteomes" id="UP000567885"/>
    </source>
</evidence>
<evidence type="ECO:0000256" key="1">
    <source>
        <dbReference type="SAM" id="MobiDB-lite"/>
    </source>
</evidence>
<organism evidence="2 3">
    <name type="scientific">Fusarium heterosporum</name>
    <dbReference type="NCBI Taxonomy" id="42747"/>
    <lineage>
        <taxon>Eukaryota</taxon>
        <taxon>Fungi</taxon>
        <taxon>Dikarya</taxon>
        <taxon>Ascomycota</taxon>
        <taxon>Pezizomycotina</taxon>
        <taxon>Sordariomycetes</taxon>
        <taxon>Hypocreomycetidae</taxon>
        <taxon>Hypocreales</taxon>
        <taxon>Nectriaceae</taxon>
        <taxon>Fusarium</taxon>
        <taxon>Fusarium heterosporum species complex</taxon>
    </lineage>
</organism>
<proteinExistence type="predicted"/>
<dbReference type="AlphaFoldDB" id="A0A8H5TYJ8"/>
<name>A0A8H5TYJ8_FUSHE</name>
<dbReference type="SUPFAM" id="SSF52058">
    <property type="entry name" value="L domain-like"/>
    <property type="match status" value="1"/>
</dbReference>
<dbReference type="OrthoDB" id="2520703at2759"/>
<reference evidence="2 3" key="1">
    <citation type="submission" date="2020-05" db="EMBL/GenBank/DDBJ databases">
        <title>Identification and distribution of gene clusters putatively required for synthesis of sphingolipid metabolism inhibitors in phylogenetically diverse species of the filamentous fungus Fusarium.</title>
        <authorList>
            <person name="Kim H.-S."/>
            <person name="Busman M."/>
            <person name="Brown D.W."/>
            <person name="Divon H."/>
            <person name="Uhlig S."/>
            <person name="Proctor R.H."/>
        </authorList>
    </citation>
    <scope>NUCLEOTIDE SEQUENCE [LARGE SCALE GENOMIC DNA]</scope>
    <source>
        <strain evidence="2 3">NRRL 20693</strain>
    </source>
</reference>
<accession>A0A8H5TYJ8</accession>
<sequence length="542" mass="62280">MHLISRMDQDLLHRGRFWSPSPIIPTENPLSWPKQRHLSIGDLPVEIFAAICRNLCMHCQYTHVVDLPSDEIDHAIKAQQALSRLSRMCRRFRSTAQPKLYHFYHSGTQPGSPNSSEWRTDGDVRGRGVDSLEAFLRTILERPDLARHVSAMAFFALREVTTCRTSKETQSLFRQAGERMGFRALLSYEYVDLKWLQEASIMAAPFLKQLLIYRSSQEGLEYIKDSPLYLPNLKYLVLPGQNKISDNCCHIQQMQDILAKAPNLEILDASDADSGMDIPFRERCRAEPWDTALSNLRRLTLHGLDTDNLAKILRHSPAIEDLEYFCDMDKYTVLQHNHLTSVRQSLRRLCYTSTTWEHTSGGAQDTIEQISTFLRWDSSLRGDASFVDFPRLEILEIEQLLLYGPVFDDQEHREQRFESMKEIGPEIFMASLPSSLRILHIGMVLAWPEMHRDLLGMAEKLYRFENLSVVAVDPYEEPPQEQVKELLDAFTAKGVVLRIGQTTQIPFGRGMLGARPGYTQRSSDLRFPLDRSNQSCMGLLNF</sequence>
<feature type="compositionally biased region" description="Polar residues" evidence="1">
    <location>
        <begin position="106"/>
        <end position="117"/>
    </location>
</feature>
<dbReference type="Gene3D" id="3.80.10.10">
    <property type="entry name" value="Ribonuclease Inhibitor"/>
    <property type="match status" value="1"/>
</dbReference>
<dbReference type="InterPro" id="IPR032675">
    <property type="entry name" value="LRR_dom_sf"/>
</dbReference>
<comment type="caution">
    <text evidence="2">The sequence shown here is derived from an EMBL/GenBank/DDBJ whole genome shotgun (WGS) entry which is preliminary data.</text>
</comment>
<keyword evidence="3" id="KW-1185">Reference proteome</keyword>
<evidence type="ECO:0000313" key="2">
    <source>
        <dbReference type="EMBL" id="KAF5676642.1"/>
    </source>
</evidence>